<feature type="transmembrane region" description="Helical" evidence="5">
    <location>
        <begin position="174"/>
        <end position="192"/>
    </location>
</feature>
<sequence length="449" mass="44488">MHEPGTTSTTSLRVIFSGRRGRLLAALLLAEFAGAVQGIAYATVLPLAAQELDGAALYGATLSAGLLTGVVVLAAGPGVTARLPPRQNLALATGLFVAGVVLSACAPAMGWLLAGGILRGIAGGLLAAFGLSAIGGLFEDDVRPRVLSLFTLVWLLPSLAGPPVNAAITVWLGWRWAMAWPVLVVIAARLLMSRDTGLIPAPSEEKETSLGTGLLVAAGLALASAATTRGGWGIPLLVAGLLLAVVAGTRVMVRATADSRRRTTVVLAYACLAAAFFGGDGLIPLAIVEGLGRGVVASAVGLGAGLVAWSITGLLPATAGRRPDPAKVGTVLVVAALLTEAFAQTGLVGSTPALVLAVAAWGVAGFGIGIAYVQLSAQAFDSLAPERVAAVAGAVAFAETASVVVGSLLGAGSYSLATGLHVGASTGISVGFLLVAAVGAVGAVLAARR</sequence>
<feature type="transmembrane region" description="Helical" evidence="5">
    <location>
        <begin position="146"/>
        <end position="168"/>
    </location>
</feature>
<keyword evidence="3 5" id="KW-1133">Transmembrane helix</keyword>
<feature type="transmembrane region" description="Helical" evidence="5">
    <location>
        <begin position="328"/>
        <end position="347"/>
    </location>
</feature>
<feature type="transmembrane region" description="Helical" evidence="5">
    <location>
        <begin position="23"/>
        <end position="49"/>
    </location>
</feature>
<dbReference type="Proteomes" id="UP000541969">
    <property type="component" value="Unassembled WGS sequence"/>
</dbReference>
<organism evidence="7 8">
    <name type="scientific">Petropleomorpha daqingensis</name>
    <dbReference type="NCBI Taxonomy" id="2026353"/>
    <lineage>
        <taxon>Bacteria</taxon>
        <taxon>Bacillati</taxon>
        <taxon>Actinomycetota</taxon>
        <taxon>Actinomycetes</taxon>
        <taxon>Geodermatophilales</taxon>
        <taxon>Geodermatophilaceae</taxon>
        <taxon>Petropleomorpha</taxon>
    </lineage>
</organism>
<feature type="transmembrane region" description="Helical" evidence="5">
    <location>
        <begin position="120"/>
        <end position="139"/>
    </location>
</feature>
<feature type="transmembrane region" description="Helical" evidence="5">
    <location>
        <begin position="88"/>
        <end position="114"/>
    </location>
</feature>
<dbReference type="GO" id="GO:0022857">
    <property type="term" value="F:transmembrane transporter activity"/>
    <property type="evidence" value="ECO:0007669"/>
    <property type="project" value="InterPro"/>
</dbReference>
<keyword evidence="2 5" id="KW-0812">Transmembrane</keyword>
<accession>A0A853CIC3</accession>
<feature type="transmembrane region" description="Helical" evidence="5">
    <location>
        <begin position="55"/>
        <end position="76"/>
    </location>
</feature>
<evidence type="ECO:0000256" key="2">
    <source>
        <dbReference type="ARBA" id="ARBA00022692"/>
    </source>
</evidence>
<dbReference type="PROSITE" id="PS50850">
    <property type="entry name" value="MFS"/>
    <property type="match status" value="1"/>
</dbReference>
<dbReference type="PANTHER" id="PTHR23501">
    <property type="entry name" value="MAJOR FACILITATOR SUPERFAMILY"/>
    <property type="match status" value="1"/>
</dbReference>
<keyword evidence="4 5" id="KW-0472">Membrane</keyword>
<dbReference type="GO" id="GO:0005886">
    <property type="term" value="C:plasma membrane"/>
    <property type="evidence" value="ECO:0007669"/>
    <property type="project" value="UniProtKB-SubCell"/>
</dbReference>
<evidence type="ECO:0000256" key="3">
    <source>
        <dbReference type="ARBA" id="ARBA00022989"/>
    </source>
</evidence>
<dbReference type="PANTHER" id="PTHR23501:SF154">
    <property type="entry name" value="MULTIDRUG-EFFLUX TRANSPORTER RV1634-RELATED"/>
    <property type="match status" value="1"/>
</dbReference>
<dbReference type="RefSeq" id="WP_179716867.1">
    <property type="nucleotide sequence ID" value="NZ_JACBZT010000001.1"/>
</dbReference>
<gene>
    <name evidence="7" type="ORF">GGQ55_002306</name>
</gene>
<name>A0A853CIC3_9ACTN</name>
<evidence type="ECO:0000313" key="8">
    <source>
        <dbReference type="Proteomes" id="UP000541969"/>
    </source>
</evidence>
<dbReference type="InterPro" id="IPR020846">
    <property type="entry name" value="MFS_dom"/>
</dbReference>
<keyword evidence="8" id="KW-1185">Reference proteome</keyword>
<protein>
    <submittedName>
        <fullName evidence="7">MFS family permease</fullName>
    </submittedName>
</protein>
<comment type="subcellular location">
    <subcellularLocation>
        <location evidence="1">Cell membrane</location>
        <topology evidence="1">Multi-pass membrane protein</topology>
    </subcellularLocation>
</comment>
<feature type="transmembrane region" description="Helical" evidence="5">
    <location>
        <begin position="265"/>
        <end position="288"/>
    </location>
</feature>
<dbReference type="SUPFAM" id="SSF103473">
    <property type="entry name" value="MFS general substrate transporter"/>
    <property type="match status" value="1"/>
</dbReference>
<evidence type="ECO:0000256" key="1">
    <source>
        <dbReference type="ARBA" id="ARBA00004651"/>
    </source>
</evidence>
<evidence type="ECO:0000313" key="7">
    <source>
        <dbReference type="EMBL" id="NYJ06028.1"/>
    </source>
</evidence>
<feature type="domain" description="Major facilitator superfamily (MFS) profile" evidence="6">
    <location>
        <begin position="23"/>
        <end position="449"/>
    </location>
</feature>
<evidence type="ECO:0000256" key="4">
    <source>
        <dbReference type="ARBA" id="ARBA00023136"/>
    </source>
</evidence>
<dbReference type="Gene3D" id="1.20.1250.20">
    <property type="entry name" value="MFS general substrate transporter like domains"/>
    <property type="match status" value="1"/>
</dbReference>
<dbReference type="Pfam" id="PF07690">
    <property type="entry name" value="MFS_1"/>
    <property type="match status" value="1"/>
</dbReference>
<dbReference type="InterPro" id="IPR036259">
    <property type="entry name" value="MFS_trans_sf"/>
</dbReference>
<evidence type="ECO:0000259" key="6">
    <source>
        <dbReference type="PROSITE" id="PS50850"/>
    </source>
</evidence>
<feature type="transmembrane region" description="Helical" evidence="5">
    <location>
        <begin position="232"/>
        <end position="253"/>
    </location>
</feature>
<dbReference type="InterPro" id="IPR011701">
    <property type="entry name" value="MFS"/>
</dbReference>
<feature type="transmembrane region" description="Helical" evidence="5">
    <location>
        <begin position="208"/>
        <end position="226"/>
    </location>
</feature>
<feature type="transmembrane region" description="Helical" evidence="5">
    <location>
        <begin position="294"/>
        <end position="316"/>
    </location>
</feature>
<evidence type="ECO:0000256" key="5">
    <source>
        <dbReference type="SAM" id="Phobius"/>
    </source>
</evidence>
<dbReference type="AlphaFoldDB" id="A0A853CIC3"/>
<feature type="transmembrane region" description="Helical" evidence="5">
    <location>
        <begin position="353"/>
        <end position="375"/>
    </location>
</feature>
<proteinExistence type="predicted"/>
<feature type="transmembrane region" description="Helical" evidence="5">
    <location>
        <begin position="422"/>
        <end position="447"/>
    </location>
</feature>
<reference evidence="7 8" key="1">
    <citation type="submission" date="2020-07" db="EMBL/GenBank/DDBJ databases">
        <title>Sequencing the genomes of 1000 actinobacteria strains.</title>
        <authorList>
            <person name="Klenk H.-P."/>
        </authorList>
    </citation>
    <scope>NUCLEOTIDE SEQUENCE [LARGE SCALE GENOMIC DNA]</scope>
    <source>
        <strain evidence="7 8">DSM 104001</strain>
    </source>
</reference>
<feature type="transmembrane region" description="Helical" evidence="5">
    <location>
        <begin position="387"/>
        <end position="410"/>
    </location>
</feature>
<comment type="caution">
    <text evidence="7">The sequence shown here is derived from an EMBL/GenBank/DDBJ whole genome shotgun (WGS) entry which is preliminary data.</text>
</comment>
<dbReference type="EMBL" id="JACBZT010000001">
    <property type="protein sequence ID" value="NYJ06028.1"/>
    <property type="molecule type" value="Genomic_DNA"/>
</dbReference>